<keyword evidence="4" id="KW-1185">Reference proteome</keyword>
<dbReference type="InterPro" id="IPR009045">
    <property type="entry name" value="Zn_M74/Hedgehog-like"/>
</dbReference>
<dbReference type="Gene3D" id="3.30.1380.10">
    <property type="match status" value="1"/>
</dbReference>
<protein>
    <submittedName>
        <fullName evidence="3">Peptidase M15B and M15C DD-carboxypeptidase VanY/endolysin</fullName>
    </submittedName>
</protein>
<dbReference type="InterPro" id="IPR003709">
    <property type="entry name" value="VanY-like_core_dom"/>
</dbReference>
<evidence type="ECO:0000259" key="2">
    <source>
        <dbReference type="Pfam" id="PF02557"/>
    </source>
</evidence>
<dbReference type="STRING" id="446466.Cfla_2914"/>
<dbReference type="KEGG" id="cfl:Cfla_2914"/>
<dbReference type="InterPro" id="IPR052179">
    <property type="entry name" value="DD-CPase-like"/>
</dbReference>
<feature type="domain" description="D-alanyl-D-alanine carboxypeptidase-like core" evidence="2">
    <location>
        <begin position="105"/>
        <end position="233"/>
    </location>
</feature>
<dbReference type="CDD" id="cd14852">
    <property type="entry name" value="LD-carboxypeptidase"/>
    <property type="match status" value="1"/>
</dbReference>
<dbReference type="Proteomes" id="UP000000849">
    <property type="component" value="Chromosome"/>
</dbReference>
<evidence type="ECO:0000256" key="1">
    <source>
        <dbReference type="SAM" id="Phobius"/>
    </source>
</evidence>
<sequence length="263" mass="28599">MSRWRTVVLVVLAATAVVGVGGIVTGLWSVLFREDARIEGMAELVPWEDAIAVPTVPSRPTPTPGLDVRQHSTTDPASPWVIVNKQHPIDRAYAPADLVTVGEAQVRAAVEPDLRAMLDAAGAAGVDVVTSSGYRSYQDQAAARRSVEARRGFAHAERYSARPGFSEHQTGFALDVDSGSQPSCNYQTCFARTPEGIWLSEHAWEFGFVVRYTEANTAVTGYAPEGWHLRWVGRELTAHLRENGIGSLEEAFGVHGGPEYLEE</sequence>
<keyword evidence="1" id="KW-0472">Membrane</keyword>
<name>D5UKD6_CELFN</name>
<dbReference type="PANTHER" id="PTHR34385:SF1">
    <property type="entry name" value="PEPTIDOGLYCAN L-ALANYL-D-GLUTAMATE ENDOPEPTIDASE CWLK"/>
    <property type="match status" value="1"/>
</dbReference>
<evidence type="ECO:0000313" key="4">
    <source>
        <dbReference type="Proteomes" id="UP000000849"/>
    </source>
</evidence>
<dbReference type="SUPFAM" id="SSF55166">
    <property type="entry name" value="Hedgehog/DD-peptidase"/>
    <property type="match status" value="1"/>
</dbReference>
<evidence type="ECO:0000313" key="3">
    <source>
        <dbReference type="EMBL" id="ADG75797.1"/>
    </source>
</evidence>
<accession>D5UKD6</accession>
<dbReference type="eggNOG" id="COG1876">
    <property type="taxonomic scope" value="Bacteria"/>
</dbReference>
<dbReference type="RefSeq" id="WP_013118128.1">
    <property type="nucleotide sequence ID" value="NC_014151.1"/>
</dbReference>
<keyword evidence="3" id="KW-0645">Protease</keyword>
<feature type="transmembrane region" description="Helical" evidence="1">
    <location>
        <begin position="7"/>
        <end position="31"/>
    </location>
</feature>
<keyword evidence="1" id="KW-1133">Transmembrane helix</keyword>
<reference evidence="3 4" key="1">
    <citation type="journal article" date="2010" name="Stand. Genomic Sci.">
        <title>Complete genome sequence of Cellulomonas flavigena type strain (134).</title>
        <authorList>
            <person name="Abt B."/>
            <person name="Foster B."/>
            <person name="Lapidus A."/>
            <person name="Clum A."/>
            <person name="Sun H."/>
            <person name="Pukall R."/>
            <person name="Lucas S."/>
            <person name="Glavina Del Rio T."/>
            <person name="Nolan M."/>
            <person name="Tice H."/>
            <person name="Cheng J.F."/>
            <person name="Pitluck S."/>
            <person name="Liolios K."/>
            <person name="Ivanova N."/>
            <person name="Mavromatis K."/>
            <person name="Ovchinnikova G."/>
            <person name="Pati A."/>
            <person name="Goodwin L."/>
            <person name="Chen A."/>
            <person name="Palaniappan K."/>
            <person name="Land M."/>
            <person name="Hauser L."/>
            <person name="Chang Y.J."/>
            <person name="Jeffries C.D."/>
            <person name="Rohde M."/>
            <person name="Goker M."/>
            <person name="Woyke T."/>
            <person name="Bristow J."/>
            <person name="Eisen J.A."/>
            <person name="Markowitz V."/>
            <person name="Hugenholtz P."/>
            <person name="Kyrpides N.C."/>
            <person name="Klenk H.P."/>
        </authorList>
    </citation>
    <scope>NUCLEOTIDE SEQUENCE [LARGE SCALE GENOMIC DNA]</scope>
    <source>
        <strain evidence="4">ATCC 482 / DSM 20109 / BCRC 11376 / JCM 18109 / NBRC 3775 / NCIMB 8073 / NRS 134</strain>
    </source>
</reference>
<dbReference type="GO" id="GO:0004180">
    <property type="term" value="F:carboxypeptidase activity"/>
    <property type="evidence" value="ECO:0007669"/>
    <property type="project" value="UniProtKB-KW"/>
</dbReference>
<proteinExistence type="predicted"/>
<dbReference type="Pfam" id="PF02557">
    <property type="entry name" value="VanY"/>
    <property type="match status" value="1"/>
</dbReference>
<dbReference type="AlphaFoldDB" id="D5UKD6"/>
<dbReference type="OrthoDB" id="9792074at2"/>
<organism evidence="3 4">
    <name type="scientific">Cellulomonas flavigena (strain ATCC 482 / DSM 20109 / BCRC 11376 / JCM 18109 / NBRC 3775 / NCIMB 8073 / NRS 134)</name>
    <dbReference type="NCBI Taxonomy" id="446466"/>
    <lineage>
        <taxon>Bacteria</taxon>
        <taxon>Bacillati</taxon>
        <taxon>Actinomycetota</taxon>
        <taxon>Actinomycetes</taxon>
        <taxon>Micrococcales</taxon>
        <taxon>Cellulomonadaceae</taxon>
        <taxon>Cellulomonas</taxon>
    </lineage>
</organism>
<dbReference type="HOGENOM" id="CLU_054193_1_3_11"/>
<dbReference type="InterPro" id="IPR058193">
    <property type="entry name" value="VanY/YodJ_core_dom"/>
</dbReference>
<keyword evidence="3" id="KW-0121">Carboxypeptidase</keyword>
<dbReference type="GO" id="GO:0006508">
    <property type="term" value="P:proteolysis"/>
    <property type="evidence" value="ECO:0007669"/>
    <property type="project" value="InterPro"/>
</dbReference>
<gene>
    <name evidence="3" type="ordered locus">Cfla_2914</name>
</gene>
<dbReference type="EMBL" id="CP001964">
    <property type="protein sequence ID" value="ADG75797.1"/>
    <property type="molecule type" value="Genomic_DNA"/>
</dbReference>
<keyword evidence="1" id="KW-0812">Transmembrane</keyword>
<dbReference type="PANTHER" id="PTHR34385">
    <property type="entry name" value="D-ALANYL-D-ALANINE CARBOXYPEPTIDASE"/>
    <property type="match status" value="1"/>
</dbReference>
<keyword evidence="3" id="KW-0378">Hydrolase</keyword>